<feature type="compositionally biased region" description="Basic and acidic residues" evidence="1">
    <location>
        <begin position="260"/>
        <end position="270"/>
    </location>
</feature>
<feature type="compositionally biased region" description="Polar residues" evidence="1">
    <location>
        <begin position="95"/>
        <end position="105"/>
    </location>
</feature>
<evidence type="ECO:0000313" key="2">
    <source>
        <dbReference type="EMBL" id="MBW0485732.1"/>
    </source>
</evidence>
<feature type="region of interest" description="Disordered" evidence="1">
    <location>
        <begin position="194"/>
        <end position="270"/>
    </location>
</feature>
<feature type="compositionally biased region" description="Polar residues" evidence="1">
    <location>
        <begin position="24"/>
        <end position="39"/>
    </location>
</feature>
<feature type="compositionally biased region" description="Low complexity" evidence="1">
    <location>
        <begin position="1"/>
        <end position="12"/>
    </location>
</feature>
<protein>
    <submittedName>
        <fullName evidence="2">Uncharacterized protein</fullName>
    </submittedName>
</protein>
<feature type="compositionally biased region" description="Polar residues" evidence="1">
    <location>
        <begin position="115"/>
        <end position="141"/>
    </location>
</feature>
<proteinExistence type="predicted"/>
<feature type="region of interest" description="Disordered" evidence="1">
    <location>
        <begin position="59"/>
        <end position="158"/>
    </location>
</feature>
<dbReference type="Proteomes" id="UP000765509">
    <property type="component" value="Unassembled WGS sequence"/>
</dbReference>
<sequence>MSSSNPRKSRSGSVHDSDSESSIEYVQTQSPLSPNIPLTTPITSSMNVSGLNIDVGNPKAPTSSPWSIPNISVTRIPPNSTNTQIHVSQGPECTPQISSNANPQSKFPREFLLNPSRNPVASQDPFGQSKQPTLNIPSGSQVHVGDERRVDGGQQKRPLENVTWSGLSEGNPGLTLHQSDELYEASPLVHKEKVTGRHHPYASKPRTAHSSSSREKIVDDENENMSPTQMETNDEPRRDNFMAHEQGTQSIHRNQAHKAHNVEKRASQKEQQKWLKAELPENVHGMRSEVHSHCLFLLKVRDKDFSSLPAPPSTEECEIAIQVAGHLGYVPKDAFNEPSTQVQSQGFQSYCKNEFHNLGLKRFTWDWESSWQHPFNELMSMAFCRTFRLALVRTEYHHYCWNKDHNN</sequence>
<gene>
    <name evidence="2" type="ORF">O181_025447</name>
</gene>
<name>A0A9Q3CNJ5_9BASI</name>
<accession>A0A9Q3CNJ5</accession>
<evidence type="ECO:0000313" key="3">
    <source>
        <dbReference type="Proteomes" id="UP000765509"/>
    </source>
</evidence>
<dbReference type="EMBL" id="AVOT02008303">
    <property type="protein sequence ID" value="MBW0485732.1"/>
    <property type="molecule type" value="Genomic_DNA"/>
</dbReference>
<feature type="region of interest" description="Disordered" evidence="1">
    <location>
        <begin position="1"/>
        <end position="39"/>
    </location>
</feature>
<comment type="caution">
    <text evidence="2">The sequence shown here is derived from an EMBL/GenBank/DDBJ whole genome shotgun (WGS) entry which is preliminary data.</text>
</comment>
<feature type="compositionally biased region" description="Polar residues" evidence="1">
    <location>
        <begin position="60"/>
        <end position="87"/>
    </location>
</feature>
<organism evidence="2 3">
    <name type="scientific">Austropuccinia psidii MF-1</name>
    <dbReference type="NCBI Taxonomy" id="1389203"/>
    <lineage>
        <taxon>Eukaryota</taxon>
        <taxon>Fungi</taxon>
        <taxon>Dikarya</taxon>
        <taxon>Basidiomycota</taxon>
        <taxon>Pucciniomycotina</taxon>
        <taxon>Pucciniomycetes</taxon>
        <taxon>Pucciniales</taxon>
        <taxon>Sphaerophragmiaceae</taxon>
        <taxon>Austropuccinia</taxon>
    </lineage>
</organism>
<evidence type="ECO:0000256" key="1">
    <source>
        <dbReference type="SAM" id="MobiDB-lite"/>
    </source>
</evidence>
<dbReference type="OrthoDB" id="2501705at2759"/>
<keyword evidence="3" id="KW-1185">Reference proteome</keyword>
<dbReference type="AlphaFoldDB" id="A0A9Q3CNJ5"/>
<reference evidence="2" key="1">
    <citation type="submission" date="2021-03" db="EMBL/GenBank/DDBJ databases">
        <title>Draft genome sequence of rust myrtle Austropuccinia psidii MF-1, a brazilian biotype.</title>
        <authorList>
            <person name="Quecine M.C."/>
            <person name="Pachon D.M.R."/>
            <person name="Bonatelli M.L."/>
            <person name="Correr F.H."/>
            <person name="Franceschini L.M."/>
            <person name="Leite T.F."/>
            <person name="Margarido G.R.A."/>
            <person name="Almeida C.A."/>
            <person name="Ferrarezi J.A."/>
            <person name="Labate C.A."/>
        </authorList>
    </citation>
    <scope>NUCLEOTIDE SEQUENCE</scope>
    <source>
        <strain evidence="2">MF-1</strain>
    </source>
</reference>